<gene>
    <name evidence="13" type="ORF">PMEA_00001592</name>
</gene>
<accession>A0AAU9W789</accession>
<keyword evidence="7" id="KW-0175">Coiled coil</keyword>
<dbReference type="SMART" id="SM00033">
    <property type="entry name" value="CH"/>
    <property type="match status" value="1"/>
</dbReference>
<dbReference type="CDD" id="cd21253">
    <property type="entry name" value="CH_MICALL2"/>
    <property type="match status" value="1"/>
</dbReference>
<feature type="compositionally biased region" description="Low complexity" evidence="9">
    <location>
        <begin position="588"/>
        <end position="610"/>
    </location>
</feature>
<evidence type="ECO:0000256" key="7">
    <source>
        <dbReference type="ARBA" id="ARBA00023054"/>
    </source>
</evidence>
<comment type="subcellular location">
    <subcellularLocation>
        <location evidence="1">Endosome</location>
    </subcellularLocation>
</comment>
<evidence type="ECO:0000259" key="12">
    <source>
        <dbReference type="PROSITE" id="PS51848"/>
    </source>
</evidence>
<feature type="compositionally biased region" description="Polar residues" evidence="9">
    <location>
        <begin position="313"/>
        <end position="334"/>
    </location>
</feature>
<evidence type="ECO:0000256" key="6">
    <source>
        <dbReference type="ARBA" id="ARBA00023038"/>
    </source>
</evidence>
<feature type="region of interest" description="Disordered" evidence="9">
    <location>
        <begin position="819"/>
        <end position="894"/>
    </location>
</feature>
<proteinExistence type="predicted"/>
<evidence type="ECO:0000313" key="13">
    <source>
        <dbReference type="EMBL" id="CAH3106529.1"/>
    </source>
</evidence>
<feature type="compositionally biased region" description="Basic and acidic residues" evidence="9">
    <location>
        <begin position="400"/>
        <end position="409"/>
    </location>
</feature>
<evidence type="ECO:0000313" key="14">
    <source>
        <dbReference type="Proteomes" id="UP001159428"/>
    </source>
</evidence>
<evidence type="ECO:0000256" key="8">
    <source>
        <dbReference type="PROSITE-ProRule" id="PRU00125"/>
    </source>
</evidence>
<dbReference type="InterPro" id="IPR001715">
    <property type="entry name" value="CH_dom"/>
</dbReference>
<dbReference type="InterPro" id="IPR036872">
    <property type="entry name" value="CH_dom_sf"/>
</dbReference>
<feature type="compositionally biased region" description="Basic and acidic residues" evidence="9">
    <location>
        <begin position="696"/>
        <end position="719"/>
    </location>
</feature>
<feature type="region of interest" description="Disordered" evidence="9">
    <location>
        <begin position="661"/>
        <end position="807"/>
    </location>
</feature>
<feature type="compositionally biased region" description="Basic residues" evidence="9">
    <location>
        <begin position="387"/>
        <end position="399"/>
    </location>
</feature>
<keyword evidence="6 8" id="KW-0440">LIM domain</keyword>
<feature type="compositionally biased region" description="Low complexity" evidence="9">
    <location>
        <begin position="442"/>
        <end position="452"/>
    </location>
</feature>
<sequence>MEQDPKAAKTSFSGTRSLLFWCRQQTESYNDVNVFNMSTSWRDGLAFCAIIHRYRPDLIEFDRLSKENIMENNELAFSVAEKHFGIPIVLDAGDMVENIIPDKLSVITYVSQLYEYFKNRTPANQGYSTKMNIQPKTRSESTGHKGSKRISPSHQIYLLSGHAKRVATALRNVFKSDAKEESTKNKEQGQGSKYLSVEPLRTSQETNRNIDELILSAPGKSPLLGNDCFICHSRVFLMERLIAERKLFHRACFRCDKCKACLRPGTYHYFPNTQKFCCLFDCPGGQRENPIKIKLEPLTNAAQQKQTEEGPSPESSPNLSDSNSTKPSDKSPLQRQFSVVKKNAITLAALPQPLTQGKPHVMKSQKQSHSSQRYDRSQAKRIEHGEKKRRSSGGGRLRKIRDGKGKYFDSEELGDQGNSSWSPENKRRAPDISLVDDESDSVKNSSNEVVSKTLSVKVPDDSSGISLPKSLFVSEEQQEEEEKLKQKPDDQRSTKELESPSVNLLFSFKEELLKRATEGKMDNDDDKVAKEGDTDCVTPEFSNQEPKTKLGNSKTGDSDSLENESDSHVRNSKEDNLEKPDNQHKCSDSSVQSDSTKSTKSVSSGKTSVSEESEPSTAAKGVQRLREKFLNINDMIDEKHKNNLAKKSVEIQRELRCVSAWKQQTESHQVTSRKHSISSGKAAEVKKPSFGTSRRSVKELRKMYMDNGSSERKSVRGKSDLVPSKSDNSSTGIEQKPTITVAEKKADFPSSESKEKSDSSELGNEESTEQADDHTTGSKDNNNSSDSRDTEFVTLPDTSTDRLQSIDVNDNIVIINVDHTQQDESVSSDSQISGGPPSTENNYSETEREKSDQVSSEVPSLQVEPASPHSPNHEQNSPGLKRHSASHDSGIDMPLYTQSNFQRSLSADDKMSARNLKVAAEFSFSGSDSSVSPTEKQPPRESLKDLQTSGDPSSPGIGYLPEIQWSLPLSSEHRASFSDSSSSCSSPRMSIIIAQEAATTKINSRFFTVETMEPWDLEYHRIAEEHQCVMEVEGEFCFGRENSKTSRAERDAIFSLRGAKNHDCNSTDLIKEEEITLSPAEIDTELQSLEALHRELERRGVKIEHNLRESMDSERPFNDCEEELLREWLSVVHERNVIMRRESELIYLLQSHNYEERYRTVEGELRKLVAMRDEVKSTDDMKRERVLLSELLELVQKRSFIVDSLEEERVREIHEDEKVERALTNGIATVPENSWNQRPDYTKVAFSRFYC</sequence>
<organism evidence="13 14">
    <name type="scientific">Pocillopora meandrina</name>
    <dbReference type="NCBI Taxonomy" id="46732"/>
    <lineage>
        <taxon>Eukaryota</taxon>
        <taxon>Metazoa</taxon>
        <taxon>Cnidaria</taxon>
        <taxon>Anthozoa</taxon>
        <taxon>Hexacorallia</taxon>
        <taxon>Scleractinia</taxon>
        <taxon>Astrocoeniina</taxon>
        <taxon>Pocilloporidae</taxon>
        <taxon>Pocillopora</taxon>
    </lineage>
</organism>
<dbReference type="Proteomes" id="UP001159428">
    <property type="component" value="Unassembled WGS sequence"/>
</dbReference>
<feature type="region of interest" description="Disordered" evidence="9">
    <location>
        <begin position="350"/>
        <end position="501"/>
    </location>
</feature>
<evidence type="ECO:0000256" key="5">
    <source>
        <dbReference type="ARBA" id="ARBA00022833"/>
    </source>
</evidence>
<dbReference type="PROSITE" id="PS50023">
    <property type="entry name" value="LIM_DOMAIN_2"/>
    <property type="match status" value="1"/>
</dbReference>
<dbReference type="PANTHER" id="PTHR23167">
    <property type="entry name" value="CALPONIN HOMOLOGY DOMAIN-CONTAINING PROTEIN DDB_G0272472-RELATED"/>
    <property type="match status" value="1"/>
</dbReference>
<feature type="domain" description="BMERB" evidence="12">
    <location>
        <begin position="1068"/>
        <end position="1221"/>
    </location>
</feature>
<dbReference type="PROSITE" id="PS51848">
    <property type="entry name" value="BMERB"/>
    <property type="match status" value="1"/>
</dbReference>
<dbReference type="Pfam" id="PF12130">
    <property type="entry name" value="bMERB_dom"/>
    <property type="match status" value="1"/>
</dbReference>
<feature type="domain" description="LIM zinc-binding" evidence="11">
    <location>
        <begin position="226"/>
        <end position="289"/>
    </location>
</feature>
<feature type="compositionally biased region" description="Polar residues" evidence="9">
    <location>
        <begin position="127"/>
        <end position="136"/>
    </location>
</feature>
<evidence type="ECO:0008006" key="15">
    <source>
        <dbReference type="Google" id="ProtNLM"/>
    </source>
</evidence>
<dbReference type="Gene3D" id="2.10.110.10">
    <property type="entry name" value="Cysteine Rich Protein"/>
    <property type="match status" value="1"/>
</dbReference>
<dbReference type="GO" id="GO:0005768">
    <property type="term" value="C:endosome"/>
    <property type="evidence" value="ECO:0007669"/>
    <property type="project" value="UniProtKB-SubCell"/>
</dbReference>
<evidence type="ECO:0000259" key="11">
    <source>
        <dbReference type="PROSITE" id="PS50023"/>
    </source>
</evidence>
<feature type="compositionally biased region" description="Basic and acidic residues" evidence="9">
    <location>
        <begin position="742"/>
        <end position="759"/>
    </location>
</feature>
<keyword evidence="4" id="KW-0967">Endosome</keyword>
<dbReference type="SUPFAM" id="SSF47576">
    <property type="entry name" value="Calponin-homology domain, CH-domain"/>
    <property type="match status" value="1"/>
</dbReference>
<keyword evidence="2" id="KW-0597">Phosphoprotein</keyword>
<dbReference type="PROSITE" id="PS00478">
    <property type="entry name" value="LIM_DOMAIN_1"/>
    <property type="match status" value="1"/>
</dbReference>
<dbReference type="PANTHER" id="PTHR23167:SF46">
    <property type="entry name" value="EPS15 HOMOLOGY DOMAIN CONTAINING PROTEIN-BINDING PROTEIN 1, ISOFORM F"/>
    <property type="match status" value="1"/>
</dbReference>
<feature type="compositionally biased region" description="Polar residues" evidence="9">
    <location>
        <begin position="869"/>
        <end position="878"/>
    </location>
</feature>
<dbReference type="GO" id="GO:0046872">
    <property type="term" value="F:metal ion binding"/>
    <property type="evidence" value="ECO:0007669"/>
    <property type="project" value="UniProtKB-KW"/>
</dbReference>
<dbReference type="Pfam" id="PF00307">
    <property type="entry name" value="CH"/>
    <property type="match status" value="1"/>
</dbReference>
<keyword evidence="5 8" id="KW-0862">Zinc</keyword>
<dbReference type="InterPro" id="IPR022735">
    <property type="entry name" value="bMERB_dom"/>
</dbReference>
<dbReference type="SMART" id="SM01203">
    <property type="entry name" value="DUF3585"/>
    <property type="match status" value="1"/>
</dbReference>
<keyword evidence="14" id="KW-1185">Reference proteome</keyword>
<dbReference type="FunFam" id="1.10.418.10:FF:000023">
    <property type="entry name" value="EH domain-binding protein 1 isoform X1"/>
    <property type="match status" value="1"/>
</dbReference>
<reference evidence="13 14" key="1">
    <citation type="submission" date="2022-05" db="EMBL/GenBank/DDBJ databases">
        <authorList>
            <consortium name="Genoscope - CEA"/>
            <person name="William W."/>
        </authorList>
    </citation>
    <scope>NUCLEOTIDE SEQUENCE [LARGE SCALE GENOMIC DNA]</scope>
</reference>
<feature type="compositionally biased region" description="Basic and acidic residues" evidence="9">
    <location>
        <begin position="482"/>
        <end position="498"/>
    </location>
</feature>
<evidence type="ECO:0000256" key="1">
    <source>
        <dbReference type="ARBA" id="ARBA00004177"/>
    </source>
</evidence>
<evidence type="ECO:0000259" key="10">
    <source>
        <dbReference type="PROSITE" id="PS50021"/>
    </source>
</evidence>
<dbReference type="CDD" id="cd09358">
    <property type="entry name" value="LIM_Mical_like"/>
    <property type="match status" value="1"/>
</dbReference>
<dbReference type="SUPFAM" id="SSF57716">
    <property type="entry name" value="Glucocorticoid receptor-like (DNA-binding domain)"/>
    <property type="match status" value="1"/>
</dbReference>
<feature type="compositionally biased region" description="Basic and acidic residues" evidence="9">
    <location>
        <begin position="516"/>
        <end position="533"/>
    </location>
</feature>
<evidence type="ECO:0000256" key="2">
    <source>
        <dbReference type="ARBA" id="ARBA00022553"/>
    </source>
</evidence>
<feature type="region of interest" description="Disordered" evidence="9">
    <location>
        <begin position="923"/>
        <end position="958"/>
    </location>
</feature>
<feature type="region of interest" description="Disordered" evidence="9">
    <location>
        <begin position="516"/>
        <end position="623"/>
    </location>
</feature>
<evidence type="ECO:0000256" key="4">
    <source>
        <dbReference type="ARBA" id="ARBA00022753"/>
    </source>
</evidence>
<feature type="compositionally biased region" description="Polar residues" evidence="9">
    <location>
        <begin position="661"/>
        <end position="670"/>
    </location>
</feature>
<keyword evidence="3 8" id="KW-0479">Metal-binding</keyword>
<comment type="caution">
    <text evidence="13">The sequence shown here is derived from an EMBL/GenBank/DDBJ whole genome shotgun (WGS) entry which is preliminary data.</text>
</comment>
<dbReference type="PROSITE" id="PS50021">
    <property type="entry name" value="CH"/>
    <property type="match status" value="1"/>
</dbReference>
<feature type="compositionally biased region" description="Basic and acidic residues" evidence="9">
    <location>
        <begin position="565"/>
        <end position="587"/>
    </location>
</feature>
<protein>
    <recommendedName>
        <fullName evidence="15">MICAL-like protein 2</fullName>
    </recommendedName>
</protein>
<feature type="compositionally biased region" description="Basic and acidic residues" evidence="9">
    <location>
        <begin position="372"/>
        <end position="386"/>
    </location>
</feature>
<feature type="region of interest" description="Disordered" evidence="9">
    <location>
        <begin position="127"/>
        <end position="150"/>
    </location>
</feature>
<name>A0AAU9W789_9CNID</name>
<dbReference type="EMBL" id="CALNXJ010000010">
    <property type="protein sequence ID" value="CAH3106529.1"/>
    <property type="molecule type" value="Genomic_DNA"/>
</dbReference>
<feature type="compositionally biased region" description="Polar residues" evidence="9">
    <location>
        <begin position="540"/>
        <end position="555"/>
    </location>
</feature>
<feature type="compositionally biased region" description="Low complexity" evidence="9">
    <location>
        <begin position="923"/>
        <end position="932"/>
    </location>
</feature>
<feature type="compositionally biased region" description="Polar residues" evidence="9">
    <location>
        <begin position="823"/>
        <end position="844"/>
    </location>
</feature>
<feature type="domain" description="Calponin-homology (CH)" evidence="10">
    <location>
        <begin position="12"/>
        <end position="118"/>
    </location>
</feature>
<evidence type="ECO:0000256" key="9">
    <source>
        <dbReference type="SAM" id="MobiDB-lite"/>
    </source>
</evidence>
<feature type="region of interest" description="Disordered" evidence="9">
    <location>
        <begin position="301"/>
        <end position="334"/>
    </location>
</feature>
<dbReference type="Gene3D" id="1.10.418.10">
    <property type="entry name" value="Calponin-like domain"/>
    <property type="match status" value="1"/>
</dbReference>
<evidence type="ECO:0000256" key="3">
    <source>
        <dbReference type="ARBA" id="ARBA00022723"/>
    </source>
</evidence>
<dbReference type="InterPro" id="IPR001781">
    <property type="entry name" value="Znf_LIM"/>
</dbReference>
<dbReference type="InterPro" id="IPR050540">
    <property type="entry name" value="F-actin_Monoox_Mical"/>
</dbReference>
<dbReference type="AlphaFoldDB" id="A0AAU9W789"/>